<dbReference type="EMBL" id="AP022620">
    <property type="protein sequence ID" value="BBZ78313.1"/>
    <property type="molecule type" value="Genomic_DNA"/>
</dbReference>
<organism evidence="1 2">
    <name type="scientific">Mycolicibacterium anyangense</name>
    <dbReference type="NCBI Taxonomy" id="1431246"/>
    <lineage>
        <taxon>Bacteria</taxon>
        <taxon>Bacillati</taxon>
        <taxon>Actinomycetota</taxon>
        <taxon>Actinomycetes</taxon>
        <taxon>Mycobacteriales</taxon>
        <taxon>Mycobacteriaceae</taxon>
        <taxon>Mycolicibacterium</taxon>
    </lineage>
</organism>
<keyword evidence="2" id="KW-1185">Reference proteome</keyword>
<evidence type="ECO:0000313" key="2">
    <source>
        <dbReference type="Proteomes" id="UP000467249"/>
    </source>
</evidence>
<dbReference type="Proteomes" id="UP000467249">
    <property type="component" value="Chromosome"/>
</dbReference>
<evidence type="ECO:0000313" key="1">
    <source>
        <dbReference type="EMBL" id="BBZ78313.1"/>
    </source>
</evidence>
<dbReference type="KEGG" id="many:MANY_36500"/>
<accession>A0A6N4WD50</accession>
<protein>
    <submittedName>
        <fullName evidence="1">Uncharacterized protein</fullName>
    </submittedName>
</protein>
<gene>
    <name evidence="1" type="ORF">MANY_36500</name>
</gene>
<name>A0A6N4WD50_9MYCO</name>
<proteinExistence type="predicted"/>
<sequence>MADYVEAYKITDAEYETFLADVDAAAAFVESCRRHEQDERLVLRPGSDRGVPT</sequence>
<reference evidence="1 2" key="1">
    <citation type="journal article" date="2019" name="Emerg. Microbes Infect.">
        <title>Comprehensive subspecies identification of 175 nontuberculous mycobacteria species based on 7547 genomic profiles.</title>
        <authorList>
            <person name="Matsumoto Y."/>
            <person name="Kinjo T."/>
            <person name="Motooka D."/>
            <person name="Nabeya D."/>
            <person name="Jung N."/>
            <person name="Uechi K."/>
            <person name="Horii T."/>
            <person name="Iida T."/>
            <person name="Fujita J."/>
            <person name="Nakamura S."/>
        </authorList>
    </citation>
    <scope>NUCLEOTIDE SEQUENCE [LARGE SCALE GENOMIC DNA]</scope>
    <source>
        <strain evidence="1 2">JCM 30275</strain>
    </source>
</reference>
<dbReference type="AlphaFoldDB" id="A0A6N4WD50"/>